<proteinExistence type="predicted"/>
<organism evidence="2 3">
    <name type="scientific">Saccharothrix syringae</name>
    <name type="common">Nocardiopsis syringae</name>
    <dbReference type="NCBI Taxonomy" id="103733"/>
    <lineage>
        <taxon>Bacteria</taxon>
        <taxon>Bacillati</taxon>
        <taxon>Actinomycetota</taxon>
        <taxon>Actinomycetes</taxon>
        <taxon>Pseudonocardiales</taxon>
        <taxon>Pseudonocardiaceae</taxon>
        <taxon>Saccharothrix</taxon>
    </lineage>
</organism>
<evidence type="ECO:0000313" key="3">
    <source>
        <dbReference type="Proteomes" id="UP000325787"/>
    </source>
</evidence>
<evidence type="ECO:0000313" key="2">
    <source>
        <dbReference type="EMBL" id="QFZ17995.1"/>
    </source>
</evidence>
<keyword evidence="3" id="KW-1185">Reference proteome</keyword>
<dbReference type="RefSeq" id="WP_033434449.1">
    <property type="nucleotide sequence ID" value="NZ_CP034550.1"/>
</dbReference>
<reference evidence="3" key="1">
    <citation type="journal article" date="2021" name="Curr. Microbiol.">
        <title>Complete genome of nocamycin-producing strain Saccharothrix syringae NRRL B-16468 reveals the biosynthetic potential for secondary metabolites.</title>
        <authorList>
            <person name="Mo X."/>
            <person name="Yang S."/>
        </authorList>
    </citation>
    <scope>NUCLEOTIDE SEQUENCE [LARGE SCALE GENOMIC DNA]</scope>
    <source>
        <strain evidence="3">ATCC 51364 / DSM 43886 / JCM 6844 / KCTC 9398 / NBRC 14523 / NRRL B-16468 / INA 2240</strain>
    </source>
</reference>
<evidence type="ECO:0000256" key="1">
    <source>
        <dbReference type="SAM" id="MobiDB-lite"/>
    </source>
</evidence>
<protein>
    <submittedName>
        <fullName evidence="2">Uncharacterized protein</fullName>
    </submittedName>
</protein>
<dbReference type="EMBL" id="CP034550">
    <property type="protein sequence ID" value="QFZ17995.1"/>
    <property type="molecule type" value="Genomic_DNA"/>
</dbReference>
<feature type="compositionally biased region" description="Polar residues" evidence="1">
    <location>
        <begin position="1"/>
        <end position="11"/>
    </location>
</feature>
<sequence>MVVNRALTSQGERAGGSSDRRYGTGELFVNSYPDLPCTARWTPGQIDNTTIDPALLAHVAATAPARRPRSLRLTALDPCSPQAADYRRAYGTAPSQTLRDG</sequence>
<gene>
    <name evidence="2" type="ORF">EKG83_11330</name>
</gene>
<accession>A0A5Q0GWG2</accession>
<name>A0A5Q0GWG2_SACSY</name>
<dbReference type="Proteomes" id="UP000325787">
    <property type="component" value="Chromosome"/>
</dbReference>
<dbReference type="AlphaFoldDB" id="A0A5Q0GWG2"/>
<dbReference type="KEGG" id="ssyi:EKG83_11330"/>
<feature type="region of interest" description="Disordered" evidence="1">
    <location>
        <begin position="1"/>
        <end position="25"/>
    </location>
</feature>